<evidence type="ECO:0000256" key="6">
    <source>
        <dbReference type="ARBA" id="ARBA00022723"/>
    </source>
</evidence>
<keyword evidence="9" id="KW-0460">Magnesium</keyword>
<dbReference type="Proteomes" id="UP000067243">
    <property type="component" value="Chromosome"/>
</dbReference>
<evidence type="ECO:0000256" key="2">
    <source>
        <dbReference type="ARBA" id="ARBA00007599"/>
    </source>
</evidence>
<dbReference type="GO" id="GO:0002949">
    <property type="term" value="P:tRNA threonylcarbamoyladenosine modification"/>
    <property type="evidence" value="ECO:0007669"/>
    <property type="project" value="InterPro"/>
</dbReference>
<evidence type="ECO:0000256" key="9">
    <source>
        <dbReference type="ARBA" id="ARBA00022842"/>
    </source>
</evidence>
<evidence type="ECO:0000256" key="4">
    <source>
        <dbReference type="ARBA" id="ARBA00022490"/>
    </source>
</evidence>
<dbReference type="EMBL" id="CP012328">
    <property type="protein sequence ID" value="AKU80203.1"/>
    <property type="molecule type" value="Genomic_DNA"/>
</dbReference>
<dbReference type="Gene3D" id="3.40.50.300">
    <property type="entry name" value="P-loop containing nucleotide triphosphate hydrolases"/>
    <property type="match status" value="1"/>
</dbReference>
<dbReference type="GO" id="GO:0005737">
    <property type="term" value="C:cytoplasm"/>
    <property type="evidence" value="ECO:0007669"/>
    <property type="project" value="UniProtKB-SubCell"/>
</dbReference>
<dbReference type="GO" id="GO:0005524">
    <property type="term" value="F:ATP binding"/>
    <property type="evidence" value="ECO:0007669"/>
    <property type="project" value="UniProtKB-KW"/>
</dbReference>
<evidence type="ECO:0000256" key="5">
    <source>
        <dbReference type="ARBA" id="ARBA00022694"/>
    </source>
</evidence>
<dbReference type="PANTHER" id="PTHR33540:SF2">
    <property type="entry name" value="TRNA THREONYLCARBAMOYLADENOSINE BIOSYNTHESIS PROTEIN TSAE"/>
    <property type="match status" value="1"/>
</dbReference>
<accession>A0A0K1P7D7</accession>
<evidence type="ECO:0000313" key="12">
    <source>
        <dbReference type="Proteomes" id="UP000067243"/>
    </source>
</evidence>
<evidence type="ECO:0000256" key="3">
    <source>
        <dbReference type="ARBA" id="ARBA00019010"/>
    </source>
</evidence>
<dbReference type="SUPFAM" id="SSF52540">
    <property type="entry name" value="P-loop containing nucleoside triphosphate hydrolases"/>
    <property type="match status" value="1"/>
</dbReference>
<dbReference type="PANTHER" id="PTHR33540">
    <property type="entry name" value="TRNA THREONYLCARBAMOYLADENOSINE BIOSYNTHESIS PROTEIN TSAE"/>
    <property type="match status" value="1"/>
</dbReference>
<evidence type="ECO:0000256" key="7">
    <source>
        <dbReference type="ARBA" id="ARBA00022741"/>
    </source>
</evidence>
<comment type="subcellular location">
    <subcellularLocation>
        <location evidence="1">Cytoplasm</location>
    </subcellularLocation>
</comment>
<dbReference type="OrthoDB" id="9815896at2"/>
<organism evidence="11 12">
    <name type="scientific">Spiroplasma turonicum</name>
    <dbReference type="NCBI Taxonomy" id="216946"/>
    <lineage>
        <taxon>Bacteria</taxon>
        <taxon>Bacillati</taxon>
        <taxon>Mycoplasmatota</taxon>
        <taxon>Mollicutes</taxon>
        <taxon>Entomoplasmatales</taxon>
        <taxon>Spiroplasmataceae</taxon>
        <taxon>Spiroplasma</taxon>
    </lineage>
</organism>
<reference evidence="11 12" key="1">
    <citation type="journal article" date="2015" name="Genome Announc.">
        <title>Complete Genome Sequence of Spiroplasma turonicum Strain Tab4cT, a Parasite of a Horse Fly, Haematopota sp. (Diptera: Tabanidae).</title>
        <authorList>
            <person name="Davis R.E."/>
            <person name="Shao J."/>
            <person name="Zhao Y."/>
            <person name="Gasparich G.E."/>
            <person name="Gaynor B.J."/>
            <person name="Donofrio N."/>
        </authorList>
    </citation>
    <scope>NUCLEOTIDE SEQUENCE [LARGE SCALE GENOMIC DNA]</scope>
    <source>
        <strain evidence="11 12">Tab4c</strain>
    </source>
</reference>
<gene>
    <name evidence="11" type="ORF">STURON_00957</name>
</gene>
<keyword evidence="12" id="KW-1185">Reference proteome</keyword>
<evidence type="ECO:0000256" key="1">
    <source>
        <dbReference type="ARBA" id="ARBA00004496"/>
    </source>
</evidence>
<keyword evidence="8" id="KW-0067">ATP-binding</keyword>
<keyword evidence="4" id="KW-0963">Cytoplasm</keyword>
<dbReference type="InterPro" id="IPR003442">
    <property type="entry name" value="T6A_TsaE"/>
</dbReference>
<proteinExistence type="inferred from homology"/>
<dbReference type="NCBIfam" id="TIGR00150">
    <property type="entry name" value="T6A_YjeE"/>
    <property type="match status" value="1"/>
</dbReference>
<name>A0A0K1P7D7_9MOLU</name>
<dbReference type="GO" id="GO:0046872">
    <property type="term" value="F:metal ion binding"/>
    <property type="evidence" value="ECO:0007669"/>
    <property type="project" value="UniProtKB-KW"/>
</dbReference>
<dbReference type="STRING" id="216946.STURO_v1c09520"/>
<dbReference type="InterPro" id="IPR027417">
    <property type="entry name" value="P-loop_NTPase"/>
</dbReference>
<keyword evidence="6" id="KW-0479">Metal-binding</keyword>
<evidence type="ECO:0000256" key="8">
    <source>
        <dbReference type="ARBA" id="ARBA00022840"/>
    </source>
</evidence>
<comment type="similarity">
    <text evidence="2">Belongs to the TsaE family.</text>
</comment>
<dbReference type="Pfam" id="PF02367">
    <property type="entry name" value="TsaE"/>
    <property type="match status" value="1"/>
</dbReference>
<evidence type="ECO:0000256" key="10">
    <source>
        <dbReference type="ARBA" id="ARBA00032441"/>
    </source>
</evidence>
<dbReference type="AlphaFoldDB" id="A0A0K1P7D7"/>
<dbReference type="RefSeq" id="WP_144416204.1">
    <property type="nucleotide sequence ID" value="NZ_CP013860.1"/>
</dbReference>
<dbReference type="KEGG" id="stur:STURON_00957"/>
<sequence length="139" mass="16398">MFEKKYTTNLNNMKCVINDLTQYFKENIVFLLCGEMGSGKTTFVKNFLYELGVKELVTSPTFTIMNQYELNGFKINHLDAYRLTTNDDAEPFLEEMINSFNLVEWPENLNIDFKEYFKVIKINILIIDNDSRMYIIEEG</sequence>
<protein>
    <recommendedName>
        <fullName evidence="3">tRNA threonylcarbamoyladenosine biosynthesis protein TsaE</fullName>
    </recommendedName>
    <alternativeName>
        <fullName evidence="10">t(6)A37 threonylcarbamoyladenosine biosynthesis protein TsaE</fullName>
    </alternativeName>
</protein>
<dbReference type="PATRIC" id="fig|216946.3.peg.989"/>
<keyword evidence="5" id="KW-0819">tRNA processing</keyword>
<evidence type="ECO:0000313" key="11">
    <source>
        <dbReference type="EMBL" id="AKU80203.1"/>
    </source>
</evidence>
<keyword evidence="7" id="KW-0547">Nucleotide-binding</keyword>